<organism evidence="4 5">
    <name type="scientific">Tetranychus urticae</name>
    <name type="common">Two-spotted spider mite</name>
    <dbReference type="NCBI Taxonomy" id="32264"/>
    <lineage>
        <taxon>Eukaryota</taxon>
        <taxon>Metazoa</taxon>
        <taxon>Ecdysozoa</taxon>
        <taxon>Arthropoda</taxon>
        <taxon>Chelicerata</taxon>
        <taxon>Arachnida</taxon>
        <taxon>Acari</taxon>
        <taxon>Acariformes</taxon>
        <taxon>Trombidiformes</taxon>
        <taxon>Prostigmata</taxon>
        <taxon>Eleutherengona</taxon>
        <taxon>Raphignathae</taxon>
        <taxon>Tetranychoidea</taxon>
        <taxon>Tetranychidae</taxon>
        <taxon>Tetranychus</taxon>
    </lineage>
</organism>
<evidence type="ECO:0000256" key="3">
    <source>
        <dbReference type="SAM" id="Coils"/>
    </source>
</evidence>
<dbReference type="InterPro" id="IPR027417">
    <property type="entry name" value="P-loop_NTPase"/>
</dbReference>
<dbReference type="Pfam" id="PF00071">
    <property type="entry name" value="Ras"/>
    <property type="match status" value="1"/>
</dbReference>
<dbReference type="InterPro" id="IPR051978">
    <property type="entry name" value="Rho-GAP_domain"/>
</dbReference>
<dbReference type="GO" id="GO:0008361">
    <property type="term" value="P:regulation of cell size"/>
    <property type="evidence" value="ECO:0007669"/>
    <property type="project" value="TreeGrafter"/>
</dbReference>
<keyword evidence="2 3" id="KW-0175">Coiled coil</keyword>
<dbReference type="Pfam" id="PF05769">
    <property type="entry name" value="SIKE"/>
    <property type="match status" value="1"/>
</dbReference>
<dbReference type="OrthoDB" id="9994905at2759"/>
<dbReference type="InterPro" id="IPR001806">
    <property type="entry name" value="Small_GTPase"/>
</dbReference>
<dbReference type="SUPFAM" id="SSF52540">
    <property type="entry name" value="P-loop containing nucleoside triphosphate hydrolases"/>
    <property type="match status" value="1"/>
</dbReference>
<dbReference type="Gene3D" id="3.40.50.300">
    <property type="entry name" value="P-loop containing nucleotide triphosphate hydrolases"/>
    <property type="match status" value="1"/>
</dbReference>
<name>T1KJS6_TETUR</name>
<dbReference type="GO" id="GO:0003924">
    <property type="term" value="F:GTPase activity"/>
    <property type="evidence" value="ECO:0007669"/>
    <property type="project" value="InterPro"/>
</dbReference>
<dbReference type="KEGG" id="tut:107364848"/>
<dbReference type="PRINTS" id="PR00449">
    <property type="entry name" value="RASTRNSFRMNG"/>
</dbReference>
<dbReference type="GO" id="GO:0007266">
    <property type="term" value="P:Rho protein signal transduction"/>
    <property type="evidence" value="ECO:0007669"/>
    <property type="project" value="TreeGrafter"/>
</dbReference>
<dbReference type="eggNOG" id="KOG4271">
    <property type="taxonomic scope" value="Eukaryota"/>
</dbReference>
<dbReference type="GO" id="GO:0005096">
    <property type="term" value="F:GTPase activator activity"/>
    <property type="evidence" value="ECO:0007669"/>
    <property type="project" value="TreeGrafter"/>
</dbReference>
<reference evidence="5" key="1">
    <citation type="submission" date="2011-08" db="EMBL/GenBank/DDBJ databases">
        <authorList>
            <person name="Rombauts S."/>
        </authorList>
    </citation>
    <scope>NUCLEOTIDE SEQUENCE</scope>
    <source>
        <strain evidence="5">London</strain>
    </source>
</reference>
<accession>T1KJS6</accession>
<evidence type="ECO:0000313" key="5">
    <source>
        <dbReference type="Proteomes" id="UP000015104"/>
    </source>
</evidence>
<dbReference type="STRING" id="32264.T1KJS6"/>
<dbReference type="PANTHER" id="PTHR46005:SF4">
    <property type="entry name" value="RHO GTPASE-ACTIVATING PROTEIN 190"/>
    <property type="match status" value="1"/>
</dbReference>
<reference evidence="4" key="2">
    <citation type="submission" date="2015-06" db="UniProtKB">
        <authorList>
            <consortium name="EnsemblMetazoa"/>
        </authorList>
    </citation>
    <scope>IDENTIFICATION</scope>
</reference>
<dbReference type="EnsemblMetazoa" id="tetur13g01010.1">
    <property type="protein sequence ID" value="tetur13g01010.1"/>
    <property type="gene ID" value="tetur13g01010"/>
</dbReference>
<sequence>MRRVTKKVESHQHLSTKTFNVAVVGLSGSEKEKGCKGVGKSCLCNRFVRPFAGDYHKEHISVLSQTDFSGQVVNNDHWLYWGEVTKLVNEGTEVTFSVIEQTEFIDDSCFQPFKTGKTEPYYKRCAATRLCSTDKLMYICKNQLGIEKEYEQKYLNDGRFLVDAFVCVFDVSEVQGRSLDKAIEYTGLILNNLIKTKKPVVLVTTKHDEANEFYLREAEKLVNRKEFRGIVPIIETSAHNNINVDNAFITCFQLLDRNNDQLVTEKTQGTQPLEVTQRIKGILEVMKSPTRLEEWKCSMVEVDRLFLLMESMVKSEKTTKKENNSIKQNRNSRRANLIHTLQMESKQLRELKYENEQLSKALEEYQVTVQFLMNKYRELTGRFSETKLILPDQLTLDDHEAALARQFEKINEMSAVMAKAVQLDENASEKEDQNLIEKLRKENDRLRRLLSS</sequence>
<evidence type="ECO:0000256" key="2">
    <source>
        <dbReference type="ARBA" id="ARBA00023054"/>
    </source>
</evidence>
<dbReference type="GO" id="GO:0005525">
    <property type="term" value="F:GTP binding"/>
    <property type="evidence" value="ECO:0007669"/>
    <property type="project" value="InterPro"/>
</dbReference>
<dbReference type="PANTHER" id="PTHR46005">
    <property type="entry name" value="RHO GTPASE-ACTIVATING PROTEIN 190"/>
    <property type="match status" value="1"/>
</dbReference>
<dbReference type="GO" id="GO:0005829">
    <property type="term" value="C:cytosol"/>
    <property type="evidence" value="ECO:0007669"/>
    <property type="project" value="TreeGrafter"/>
</dbReference>
<comment type="similarity">
    <text evidence="1">Belongs to the SIKE family.</text>
</comment>
<protein>
    <submittedName>
        <fullName evidence="4">Uncharacterized protein</fullName>
    </submittedName>
</protein>
<dbReference type="SMART" id="SM00173">
    <property type="entry name" value="RAS"/>
    <property type="match status" value="1"/>
</dbReference>
<dbReference type="InterPro" id="IPR008555">
    <property type="entry name" value="SIKE"/>
</dbReference>
<dbReference type="Proteomes" id="UP000015104">
    <property type="component" value="Unassembled WGS sequence"/>
</dbReference>
<feature type="coiled-coil region" evidence="3">
    <location>
        <begin position="341"/>
        <end position="382"/>
    </location>
</feature>
<dbReference type="AlphaFoldDB" id="T1KJS6"/>
<keyword evidence="5" id="KW-1185">Reference proteome</keyword>
<dbReference type="EMBL" id="CAEY01000164">
    <property type="status" value="NOT_ANNOTATED_CDS"/>
    <property type="molecule type" value="Genomic_DNA"/>
</dbReference>
<dbReference type="HOGENOM" id="CLU_605995_0_0_1"/>
<evidence type="ECO:0000256" key="1">
    <source>
        <dbReference type="ARBA" id="ARBA00005537"/>
    </source>
</evidence>
<proteinExistence type="inferred from homology"/>
<dbReference type="GO" id="GO:0050770">
    <property type="term" value="P:regulation of axonogenesis"/>
    <property type="evidence" value="ECO:0007669"/>
    <property type="project" value="TreeGrafter"/>
</dbReference>
<evidence type="ECO:0000313" key="4">
    <source>
        <dbReference type="EnsemblMetazoa" id="tetur13g01010.1"/>
    </source>
</evidence>
<gene>
    <name evidence="4" type="primary">107364848</name>
</gene>